<protein>
    <recommendedName>
        <fullName evidence="3">Lipoprotein</fullName>
    </recommendedName>
</protein>
<proteinExistence type="predicted"/>
<comment type="caution">
    <text evidence="1">The sequence shown here is derived from an EMBL/GenBank/DDBJ whole genome shotgun (WGS) entry which is preliminary data.</text>
</comment>
<gene>
    <name evidence="1" type="ORF">HLH29_12135</name>
</gene>
<dbReference type="AlphaFoldDB" id="A0A7W4JF60"/>
<evidence type="ECO:0008006" key="3">
    <source>
        <dbReference type="Google" id="ProtNLM"/>
    </source>
</evidence>
<sequence>MTIYSRIKTFSVGTSLFILAGCGQSTPSKSEVQDFIAKEVVSSMQSSHDLMAMGVGSRAAGPAPSVNVDAVKKSIDIQGLDCKSEEGFKNVWKCKVSAVVSGHPISTQYRFYRDNDGKLNGEEQN</sequence>
<reference evidence="1 2" key="1">
    <citation type="submission" date="2020-04" db="EMBL/GenBank/DDBJ databases">
        <title>Description of novel Gluconacetobacter.</title>
        <authorList>
            <person name="Sombolestani A."/>
        </authorList>
    </citation>
    <scope>NUCLEOTIDE SEQUENCE [LARGE SCALE GENOMIC DNA]</scope>
    <source>
        <strain evidence="1 2">LMG 27725</strain>
    </source>
</reference>
<name>A0A7W4JF60_9PROT</name>
<evidence type="ECO:0000313" key="2">
    <source>
        <dbReference type="Proteomes" id="UP000525623"/>
    </source>
</evidence>
<accession>A0A7W4JF60</accession>
<keyword evidence="2" id="KW-1185">Reference proteome</keyword>
<organism evidence="1 2">
    <name type="scientific">Gluconacetobacter tumulicola</name>
    <dbReference type="NCBI Taxonomy" id="1017177"/>
    <lineage>
        <taxon>Bacteria</taxon>
        <taxon>Pseudomonadati</taxon>
        <taxon>Pseudomonadota</taxon>
        <taxon>Alphaproteobacteria</taxon>
        <taxon>Acetobacterales</taxon>
        <taxon>Acetobacteraceae</taxon>
        <taxon>Gluconacetobacter</taxon>
    </lineage>
</organism>
<evidence type="ECO:0000313" key="1">
    <source>
        <dbReference type="EMBL" id="MBB2179912.1"/>
    </source>
</evidence>
<dbReference type="EMBL" id="JABEQL010000015">
    <property type="protein sequence ID" value="MBB2179912.1"/>
    <property type="molecule type" value="Genomic_DNA"/>
</dbReference>
<dbReference type="PROSITE" id="PS51257">
    <property type="entry name" value="PROKAR_LIPOPROTEIN"/>
    <property type="match status" value="1"/>
</dbReference>
<dbReference type="RefSeq" id="WP_182967133.1">
    <property type="nucleotide sequence ID" value="NZ_BAABGC010000073.1"/>
</dbReference>
<dbReference type="Proteomes" id="UP000525623">
    <property type="component" value="Unassembled WGS sequence"/>
</dbReference>